<accession>A0A395JA83</accession>
<evidence type="ECO:0000256" key="1">
    <source>
        <dbReference type="SAM" id="SignalP"/>
    </source>
</evidence>
<dbReference type="Proteomes" id="UP000249056">
    <property type="component" value="Unassembled WGS sequence"/>
</dbReference>
<reference evidence="2 3" key="1">
    <citation type="submission" date="2018-06" db="EMBL/GenBank/DDBJ databases">
        <title>Genome Sequence of the Brown Rot Fungal Pathogen Monilinia fructigena.</title>
        <authorList>
            <person name="Landi L."/>
            <person name="De Miccolis Angelini R.M."/>
            <person name="Pollastro S."/>
            <person name="Abate D."/>
            <person name="Faretra F."/>
            <person name="Romanazzi G."/>
        </authorList>
    </citation>
    <scope>NUCLEOTIDE SEQUENCE [LARGE SCALE GENOMIC DNA]</scope>
    <source>
        <strain evidence="2 3">Mfrg269</strain>
    </source>
</reference>
<dbReference type="AlphaFoldDB" id="A0A395JA83"/>
<evidence type="ECO:0000313" key="3">
    <source>
        <dbReference type="Proteomes" id="UP000249056"/>
    </source>
</evidence>
<feature type="chain" id="PRO_5017213587" evidence="1">
    <location>
        <begin position="29"/>
        <end position="128"/>
    </location>
</feature>
<proteinExistence type="predicted"/>
<comment type="caution">
    <text evidence="2">The sequence shown here is derived from an EMBL/GenBank/DDBJ whole genome shotgun (WGS) entry which is preliminary data.</text>
</comment>
<sequence>MAFSTPNTGSFLLIACILLIVLPNPAVAFGAGNIPSIANIEGKNFRHGDIEDMLKTVAFIKGHKWTSMMIKRVYFGNWLRDYSQAVDVGSLKGVSAPTIRILVWVLSFLSFGYATAEFEVTEERLGVL</sequence>
<evidence type="ECO:0000313" key="2">
    <source>
        <dbReference type="EMBL" id="RAL67619.1"/>
    </source>
</evidence>
<dbReference type="InterPro" id="IPR010816">
    <property type="entry name" value="Het-C"/>
</dbReference>
<feature type="signal peptide" evidence="1">
    <location>
        <begin position="1"/>
        <end position="28"/>
    </location>
</feature>
<keyword evidence="3" id="KW-1185">Reference proteome</keyword>
<name>A0A395JA83_9HELO</name>
<dbReference type="PANTHER" id="PTHR14905">
    <property type="entry name" value="NG37"/>
    <property type="match status" value="1"/>
</dbReference>
<gene>
    <name evidence="2" type="ORF">DID88_008371</name>
</gene>
<dbReference type="InterPro" id="IPR052577">
    <property type="entry name" value="VWA7"/>
</dbReference>
<organism evidence="2 3">
    <name type="scientific">Monilinia fructigena</name>
    <dbReference type="NCBI Taxonomy" id="38457"/>
    <lineage>
        <taxon>Eukaryota</taxon>
        <taxon>Fungi</taxon>
        <taxon>Dikarya</taxon>
        <taxon>Ascomycota</taxon>
        <taxon>Pezizomycotina</taxon>
        <taxon>Leotiomycetes</taxon>
        <taxon>Helotiales</taxon>
        <taxon>Sclerotiniaceae</taxon>
        <taxon>Monilinia</taxon>
    </lineage>
</organism>
<dbReference type="EMBL" id="QKRW01000003">
    <property type="protein sequence ID" value="RAL67619.1"/>
    <property type="molecule type" value="Genomic_DNA"/>
</dbReference>
<keyword evidence="1" id="KW-0732">Signal</keyword>
<protein>
    <submittedName>
        <fullName evidence="2">Uncharacterized protein</fullName>
    </submittedName>
</protein>
<dbReference type="Pfam" id="PF07217">
    <property type="entry name" value="Het-C"/>
    <property type="match status" value="1"/>
</dbReference>
<dbReference type="PANTHER" id="PTHR14905:SF7">
    <property type="entry name" value="VON WILLEBRAND FACTOR A DOMAIN-CONTAINING PROTEIN 7"/>
    <property type="match status" value="1"/>
</dbReference>
<dbReference type="OrthoDB" id="2506204at2759"/>